<dbReference type="GO" id="GO:0005737">
    <property type="term" value="C:cytoplasm"/>
    <property type="evidence" value="ECO:0007669"/>
    <property type="project" value="UniProtKB-SubCell"/>
</dbReference>
<dbReference type="GO" id="GO:0019674">
    <property type="term" value="P:NAD+ metabolic process"/>
    <property type="evidence" value="ECO:0007669"/>
    <property type="project" value="InterPro"/>
</dbReference>
<dbReference type="InterPro" id="IPR017437">
    <property type="entry name" value="ATP-NAD_kinase_PpnK-typ_C"/>
</dbReference>
<dbReference type="GO" id="GO:0051287">
    <property type="term" value="F:NAD binding"/>
    <property type="evidence" value="ECO:0007669"/>
    <property type="project" value="UniProtKB-ARBA"/>
</dbReference>
<dbReference type="AlphaFoldDB" id="A0A932GPP7"/>
<comment type="cofactor">
    <cofactor evidence="8">
        <name>a divalent metal cation</name>
        <dbReference type="ChEBI" id="CHEBI:60240"/>
    </cofactor>
</comment>
<dbReference type="EMBL" id="JACPSX010000138">
    <property type="protein sequence ID" value="MBI3014881.1"/>
    <property type="molecule type" value="Genomic_DNA"/>
</dbReference>
<dbReference type="InterPro" id="IPR017438">
    <property type="entry name" value="ATP-NAD_kinase_N"/>
</dbReference>
<comment type="caution">
    <text evidence="8">Lacks conserved residue(s) required for the propagation of feature annotation.</text>
</comment>
<evidence type="ECO:0000256" key="7">
    <source>
        <dbReference type="ARBA" id="ARBA00047925"/>
    </source>
</evidence>
<feature type="binding site" evidence="8">
    <location>
        <position position="241"/>
    </location>
    <ligand>
        <name>NAD(+)</name>
        <dbReference type="ChEBI" id="CHEBI:57540"/>
    </ligand>
</feature>
<comment type="function">
    <text evidence="8">Involved in the regulation of the intracellular balance of NAD and NADP, and is a key enzyme in the biosynthesis of NADP. Catalyzes specifically the phosphorylation on 2'-hydroxyl of the adenosine moiety of NAD to yield NADP.</text>
</comment>
<feature type="binding site" evidence="8">
    <location>
        <position position="152"/>
    </location>
    <ligand>
        <name>NAD(+)</name>
        <dbReference type="ChEBI" id="CHEBI:57540"/>
    </ligand>
</feature>
<feature type="binding site" evidence="8">
    <location>
        <begin position="67"/>
        <end position="68"/>
    </location>
    <ligand>
        <name>NAD(+)</name>
        <dbReference type="ChEBI" id="CHEBI:57540"/>
    </ligand>
</feature>
<keyword evidence="8" id="KW-0963">Cytoplasm</keyword>
<feature type="binding site" evidence="8">
    <location>
        <position position="169"/>
    </location>
    <ligand>
        <name>NAD(+)</name>
        <dbReference type="ChEBI" id="CHEBI:57540"/>
    </ligand>
</feature>
<dbReference type="GO" id="GO:0006741">
    <property type="term" value="P:NADP+ biosynthetic process"/>
    <property type="evidence" value="ECO:0007669"/>
    <property type="project" value="UniProtKB-UniRule"/>
</dbReference>
<dbReference type="PANTHER" id="PTHR20275:SF0">
    <property type="entry name" value="NAD KINASE"/>
    <property type="match status" value="1"/>
</dbReference>
<keyword evidence="3 8" id="KW-0418">Kinase</keyword>
<evidence type="ECO:0000256" key="4">
    <source>
        <dbReference type="ARBA" id="ARBA00022840"/>
    </source>
</evidence>
<comment type="similarity">
    <text evidence="8">Belongs to the NAD kinase family.</text>
</comment>
<dbReference type="GO" id="GO:0005524">
    <property type="term" value="F:ATP binding"/>
    <property type="evidence" value="ECO:0007669"/>
    <property type="project" value="UniProtKB-KW"/>
</dbReference>
<dbReference type="HAMAP" id="MF_00361">
    <property type="entry name" value="NAD_kinase"/>
    <property type="match status" value="1"/>
</dbReference>
<dbReference type="Proteomes" id="UP000741360">
    <property type="component" value="Unassembled WGS sequence"/>
</dbReference>
<keyword evidence="1 8" id="KW-0808">Transferase</keyword>
<keyword evidence="5 8" id="KW-0521">NADP</keyword>
<evidence type="ECO:0000256" key="6">
    <source>
        <dbReference type="ARBA" id="ARBA00023027"/>
    </source>
</evidence>
<protein>
    <recommendedName>
        <fullName evidence="8">NAD kinase</fullName>
        <ecNumber evidence="8">2.7.1.23</ecNumber>
    </recommendedName>
    <alternativeName>
        <fullName evidence="8">ATP-dependent NAD kinase</fullName>
    </alternativeName>
</protein>
<accession>A0A932GPP7</accession>
<evidence type="ECO:0000256" key="8">
    <source>
        <dbReference type="HAMAP-Rule" id="MF_00361"/>
    </source>
</evidence>
<evidence type="ECO:0000313" key="10">
    <source>
        <dbReference type="Proteomes" id="UP000741360"/>
    </source>
</evidence>
<gene>
    <name evidence="8" type="primary">nadK</name>
    <name evidence="9" type="ORF">HYY65_07470</name>
</gene>
<evidence type="ECO:0000256" key="5">
    <source>
        <dbReference type="ARBA" id="ARBA00022857"/>
    </source>
</evidence>
<keyword evidence="6 8" id="KW-0520">NAD</keyword>
<dbReference type="Pfam" id="PF20143">
    <property type="entry name" value="NAD_kinase_C"/>
    <property type="match status" value="1"/>
</dbReference>
<feature type="binding site" evidence="8">
    <location>
        <begin position="141"/>
        <end position="142"/>
    </location>
    <ligand>
        <name>NAD(+)</name>
        <dbReference type="ChEBI" id="CHEBI:57540"/>
    </ligand>
</feature>
<dbReference type="GO" id="GO:0046872">
    <property type="term" value="F:metal ion binding"/>
    <property type="evidence" value="ECO:0007669"/>
    <property type="project" value="UniProtKB-UniRule"/>
</dbReference>
<keyword evidence="2 8" id="KW-0547">Nucleotide-binding</keyword>
<dbReference type="EC" id="2.7.1.23" evidence="8"/>
<evidence type="ECO:0000313" key="9">
    <source>
        <dbReference type="EMBL" id="MBI3014881.1"/>
    </source>
</evidence>
<dbReference type="Gene3D" id="3.40.50.10330">
    <property type="entry name" value="Probable inorganic polyphosphate/atp-NAD kinase, domain 1"/>
    <property type="match status" value="1"/>
</dbReference>
<dbReference type="InterPro" id="IPR002504">
    <property type="entry name" value="NADK"/>
</dbReference>
<dbReference type="InterPro" id="IPR016064">
    <property type="entry name" value="NAD/diacylglycerol_kinase_sf"/>
</dbReference>
<organism evidence="9 10">
    <name type="scientific">Tectimicrobiota bacterium</name>
    <dbReference type="NCBI Taxonomy" id="2528274"/>
    <lineage>
        <taxon>Bacteria</taxon>
        <taxon>Pseudomonadati</taxon>
        <taxon>Nitrospinota/Tectimicrobiota group</taxon>
        <taxon>Candidatus Tectimicrobiota</taxon>
    </lineage>
</organism>
<comment type="subcellular location">
    <subcellularLocation>
        <location evidence="8">Cytoplasm</location>
    </subcellularLocation>
</comment>
<comment type="caution">
    <text evidence="9">The sequence shown here is derived from an EMBL/GenBank/DDBJ whole genome shotgun (WGS) entry which is preliminary data.</text>
</comment>
<keyword evidence="4 8" id="KW-0067">ATP-binding</keyword>
<reference evidence="9" key="1">
    <citation type="submission" date="2020-07" db="EMBL/GenBank/DDBJ databases">
        <title>Huge and variable diversity of episymbiotic CPR bacteria and DPANN archaea in groundwater ecosystems.</title>
        <authorList>
            <person name="He C.Y."/>
            <person name="Keren R."/>
            <person name="Whittaker M."/>
            <person name="Farag I.F."/>
            <person name="Doudna J."/>
            <person name="Cate J.H.D."/>
            <person name="Banfield J.F."/>
        </authorList>
    </citation>
    <scope>NUCLEOTIDE SEQUENCE</scope>
    <source>
        <strain evidence="9">NC_groundwater_717_Ag_S-0.2um_59_8</strain>
    </source>
</reference>
<evidence type="ECO:0000256" key="1">
    <source>
        <dbReference type="ARBA" id="ARBA00022679"/>
    </source>
</evidence>
<name>A0A932GPP7_UNCTE</name>
<dbReference type="Gene3D" id="2.60.200.30">
    <property type="entry name" value="Probable inorganic polyphosphate/atp-NAD kinase, domain 2"/>
    <property type="match status" value="1"/>
</dbReference>
<feature type="active site" description="Proton acceptor" evidence="8">
    <location>
        <position position="67"/>
    </location>
</feature>
<sequence>MEVIGVIAKPSRENTRNVLETLLPWLRQRTRTILMDKDTAATVQEASPLSRSEVAQEAQLMLVLGGDGTFLSVARVIGERGTPILGVNLGSLGFLTEITLEDLYPTLEKVLAGDYRVEERLMLSAVLSGRDLDATHRLALNDVVINKGALARIIHLETHINQQFVTTFRADGLIVATPTGSTAYSLAAGGPIVYPTMDALVLSPICPHTVTNRPLVLPGDCVVEITLKTPSENVMVTLDGQVGFPIQHEDTLKVQRAQSRIRVVQPYRKNYFGILRTKLKWGEGPP</sequence>
<evidence type="ECO:0000256" key="2">
    <source>
        <dbReference type="ARBA" id="ARBA00022741"/>
    </source>
</evidence>
<feature type="binding site" evidence="8">
    <location>
        <position position="171"/>
    </location>
    <ligand>
        <name>NAD(+)</name>
        <dbReference type="ChEBI" id="CHEBI:57540"/>
    </ligand>
</feature>
<comment type="catalytic activity">
    <reaction evidence="7 8">
        <text>NAD(+) + ATP = ADP + NADP(+) + H(+)</text>
        <dbReference type="Rhea" id="RHEA:18629"/>
        <dbReference type="ChEBI" id="CHEBI:15378"/>
        <dbReference type="ChEBI" id="CHEBI:30616"/>
        <dbReference type="ChEBI" id="CHEBI:57540"/>
        <dbReference type="ChEBI" id="CHEBI:58349"/>
        <dbReference type="ChEBI" id="CHEBI:456216"/>
        <dbReference type="EC" id="2.7.1.23"/>
    </reaction>
</comment>
<evidence type="ECO:0000256" key="3">
    <source>
        <dbReference type="ARBA" id="ARBA00022777"/>
    </source>
</evidence>
<dbReference type="GO" id="GO:0003951">
    <property type="term" value="F:NAD+ kinase activity"/>
    <property type="evidence" value="ECO:0007669"/>
    <property type="project" value="UniProtKB-UniRule"/>
</dbReference>
<dbReference type="SUPFAM" id="SSF111331">
    <property type="entry name" value="NAD kinase/diacylglycerol kinase-like"/>
    <property type="match status" value="1"/>
</dbReference>
<dbReference type="PANTHER" id="PTHR20275">
    <property type="entry name" value="NAD KINASE"/>
    <property type="match status" value="1"/>
</dbReference>
<proteinExistence type="inferred from homology"/>
<dbReference type="FunFam" id="2.60.200.30:FF:000009">
    <property type="entry name" value="Poly(P)/ATP NAD kinase"/>
    <property type="match status" value="1"/>
</dbReference>
<dbReference type="Pfam" id="PF01513">
    <property type="entry name" value="NAD_kinase"/>
    <property type="match status" value="1"/>
</dbReference>